<comment type="pathway">
    <text evidence="2">Cofactor biosynthesis; adenosylcobalamin biosynthesis.</text>
</comment>
<evidence type="ECO:0000256" key="8">
    <source>
        <dbReference type="ARBA" id="ARBA00022962"/>
    </source>
</evidence>
<evidence type="ECO:0000256" key="7">
    <source>
        <dbReference type="ARBA" id="ARBA00022842"/>
    </source>
</evidence>
<keyword evidence="5" id="KW-0547">Nucleotide-binding</keyword>
<accession>A0A832GNM1</accession>
<dbReference type="EMBL" id="DSZU01000064">
    <property type="protein sequence ID" value="HGV55197.1"/>
    <property type="molecule type" value="Genomic_DNA"/>
</dbReference>
<dbReference type="GO" id="GO:0005524">
    <property type="term" value="F:ATP binding"/>
    <property type="evidence" value="ECO:0007669"/>
    <property type="project" value="UniProtKB-KW"/>
</dbReference>
<evidence type="ECO:0000256" key="6">
    <source>
        <dbReference type="ARBA" id="ARBA00022840"/>
    </source>
</evidence>
<dbReference type="GO" id="GO:0042242">
    <property type="term" value="F:cobyrinic acid a,c-diamide synthase activity"/>
    <property type="evidence" value="ECO:0007669"/>
    <property type="project" value="InterPro"/>
</dbReference>
<keyword evidence="7" id="KW-0460">Magnesium</keyword>
<evidence type="ECO:0000256" key="1">
    <source>
        <dbReference type="ARBA" id="ARBA00001946"/>
    </source>
</evidence>
<dbReference type="InterPro" id="IPR002586">
    <property type="entry name" value="CobQ/CobB/MinD/ParA_Nub-bd_dom"/>
</dbReference>
<evidence type="ECO:0000256" key="2">
    <source>
        <dbReference type="ARBA" id="ARBA00004953"/>
    </source>
</evidence>
<keyword evidence="4" id="KW-0436">Ligase</keyword>
<dbReference type="GO" id="GO:0009236">
    <property type="term" value="P:cobalamin biosynthetic process"/>
    <property type="evidence" value="ECO:0007669"/>
    <property type="project" value="UniProtKB-KW"/>
</dbReference>
<dbReference type="SUPFAM" id="SSF52540">
    <property type="entry name" value="P-loop containing nucleoside triphosphate hydrolases"/>
    <property type="match status" value="1"/>
</dbReference>
<dbReference type="Pfam" id="PF07685">
    <property type="entry name" value="GATase_3"/>
    <property type="match status" value="1"/>
</dbReference>
<organism evidence="11">
    <name type="scientific">Caldimicrobium thiodismutans</name>
    <dbReference type="NCBI Taxonomy" id="1653476"/>
    <lineage>
        <taxon>Bacteria</taxon>
        <taxon>Pseudomonadati</taxon>
        <taxon>Thermodesulfobacteriota</taxon>
        <taxon>Thermodesulfobacteria</taxon>
        <taxon>Thermodesulfobacteriales</taxon>
        <taxon>Thermodesulfobacteriaceae</taxon>
        <taxon>Caldimicrobium</taxon>
    </lineage>
</organism>
<reference evidence="11" key="1">
    <citation type="journal article" date="2020" name="mSystems">
        <title>Genome- and Community-Level Interaction Insights into Carbon Utilization and Element Cycling Functions of Hydrothermarchaeota in Hydrothermal Sediment.</title>
        <authorList>
            <person name="Zhou Z."/>
            <person name="Liu Y."/>
            <person name="Xu W."/>
            <person name="Pan J."/>
            <person name="Luo Z.H."/>
            <person name="Li M."/>
        </authorList>
    </citation>
    <scope>NUCLEOTIDE SEQUENCE [LARGE SCALE GENOMIC DNA]</scope>
    <source>
        <strain evidence="11">SpSt-605</strain>
    </source>
</reference>
<keyword evidence="3" id="KW-0169">Cobalamin biosynthesis</keyword>
<name>A0A832GNM1_9BACT</name>
<comment type="caution">
    <text evidence="11">The sequence shown here is derived from an EMBL/GenBank/DDBJ whole genome shotgun (WGS) entry which is preliminary data.</text>
</comment>
<dbReference type="NCBIfam" id="TIGR00379">
    <property type="entry name" value="cobB"/>
    <property type="match status" value="1"/>
</dbReference>
<dbReference type="InterPro" id="IPR004484">
    <property type="entry name" value="CbiA/CobB_synth"/>
</dbReference>
<dbReference type="Pfam" id="PF01656">
    <property type="entry name" value="CbiA"/>
    <property type="match status" value="1"/>
</dbReference>
<dbReference type="Gene3D" id="3.40.50.300">
    <property type="entry name" value="P-loop containing nucleotide triphosphate hydrolases"/>
    <property type="match status" value="1"/>
</dbReference>
<dbReference type="NCBIfam" id="NF002204">
    <property type="entry name" value="PRK01077.1"/>
    <property type="match status" value="1"/>
</dbReference>
<dbReference type="PANTHER" id="PTHR43873:SF1">
    <property type="entry name" value="COBYRINATE A,C-DIAMIDE SYNTHASE"/>
    <property type="match status" value="1"/>
</dbReference>
<evidence type="ECO:0000256" key="3">
    <source>
        <dbReference type="ARBA" id="ARBA00022573"/>
    </source>
</evidence>
<dbReference type="Gene3D" id="3.40.50.880">
    <property type="match status" value="1"/>
</dbReference>
<dbReference type="InterPro" id="IPR027417">
    <property type="entry name" value="P-loop_NTPase"/>
</dbReference>
<dbReference type="SUPFAM" id="SSF52317">
    <property type="entry name" value="Class I glutamine amidotransferase-like"/>
    <property type="match status" value="1"/>
</dbReference>
<evidence type="ECO:0000313" key="11">
    <source>
        <dbReference type="EMBL" id="HGV55197.1"/>
    </source>
</evidence>
<dbReference type="PANTHER" id="PTHR43873">
    <property type="entry name" value="COBYRINATE A,C-DIAMIDE SYNTHASE"/>
    <property type="match status" value="1"/>
</dbReference>
<dbReference type="AlphaFoldDB" id="A0A832GNM1"/>
<feature type="domain" description="CobB/CobQ-like glutamine amidotransferase" evidence="10">
    <location>
        <begin position="238"/>
        <end position="424"/>
    </location>
</feature>
<gene>
    <name evidence="11" type="ORF">ENT73_03825</name>
</gene>
<dbReference type="InterPro" id="IPR029062">
    <property type="entry name" value="Class_I_gatase-like"/>
</dbReference>
<keyword evidence="6" id="KW-0067">ATP-binding</keyword>
<dbReference type="InterPro" id="IPR011698">
    <property type="entry name" value="GATase_3"/>
</dbReference>
<protein>
    <submittedName>
        <fullName evidence="11">Cobyrinate a,c-diamide synthase</fullName>
    </submittedName>
</protein>
<evidence type="ECO:0000259" key="10">
    <source>
        <dbReference type="Pfam" id="PF07685"/>
    </source>
</evidence>
<proteinExistence type="predicted"/>
<evidence type="ECO:0000256" key="4">
    <source>
        <dbReference type="ARBA" id="ARBA00022598"/>
    </source>
</evidence>
<dbReference type="PROSITE" id="PS51274">
    <property type="entry name" value="GATASE_COBBQ"/>
    <property type="match status" value="1"/>
</dbReference>
<evidence type="ECO:0000256" key="5">
    <source>
        <dbReference type="ARBA" id="ARBA00022741"/>
    </source>
</evidence>
<feature type="domain" description="CobQ/CobB/MinD/ParA nucleotide binding" evidence="9">
    <location>
        <begin position="7"/>
        <end position="182"/>
    </location>
</feature>
<evidence type="ECO:0000259" key="9">
    <source>
        <dbReference type="Pfam" id="PF01656"/>
    </source>
</evidence>
<keyword evidence="8" id="KW-0315">Glutamine amidotransferase</keyword>
<sequence>MVRGAVISALRSGEGKTLVTLGLLRLFSRKGVLVQPFKVGPDYIDPKWHKLASGRASYNLELFSMGEKRLKALFYSVATSSEIALVEGVMGLFDGKFSTFRVAKILKLPVIIVLDTFGLAETIAPLVKGAAERLKRASLPFVLFLNRVSSDKHLLRLERALRRYPLLGYLKREEALKLSSRHLGLYLPEDIERAKELLDYLSEILDQTVNLEIFEEFKLSMPPKGQRPFFLPEIPYAKIALAMDRAFNFYYQHLLDELSQKASILTFSPLEDESLPSEAEAIYIGGGYPELYAERLSANQKMLRALKEWAEAGLPLYAECGGLIYLSRALHWQGKSYNMANIFPFLIERGNLTLGYRKVIPQDRLPLFETKGPFFAHEFHYTKVTEPSSKIKTIFLVKSLEGEKFNEGFLYKKSLSTYLHLLSFAET</sequence>
<comment type="cofactor">
    <cofactor evidence="1">
        <name>Mg(2+)</name>
        <dbReference type="ChEBI" id="CHEBI:18420"/>
    </cofactor>
</comment>